<dbReference type="InterPro" id="IPR011990">
    <property type="entry name" value="TPR-like_helical_dom_sf"/>
</dbReference>
<feature type="repeat" description="TPR" evidence="8">
    <location>
        <begin position="198"/>
        <end position="231"/>
    </location>
</feature>
<dbReference type="GO" id="GO:0004673">
    <property type="term" value="F:protein histidine kinase activity"/>
    <property type="evidence" value="ECO:0007669"/>
    <property type="project" value="UniProtKB-EC"/>
</dbReference>
<dbReference type="PANTHER" id="PTHR41523:SF8">
    <property type="entry name" value="ETHYLENE RESPONSE SENSOR PROTEIN"/>
    <property type="match status" value="1"/>
</dbReference>
<dbReference type="Gene3D" id="1.25.40.10">
    <property type="entry name" value="Tetratricopeptide repeat domain"/>
    <property type="match status" value="1"/>
</dbReference>
<comment type="catalytic activity">
    <reaction evidence="1">
        <text>ATP + protein L-histidine = ADP + protein N-phospho-L-histidine.</text>
        <dbReference type="EC" id="2.7.13.3"/>
    </reaction>
</comment>
<dbReference type="SUPFAM" id="SSF55874">
    <property type="entry name" value="ATPase domain of HSP90 chaperone/DNA topoisomerase II/histidine kinase"/>
    <property type="match status" value="1"/>
</dbReference>
<keyword evidence="9" id="KW-0812">Transmembrane</keyword>
<feature type="domain" description="Histidine kinase" evidence="11">
    <location>
        <begin position="401"/>
        <end position="593"/>
    </location>
</feature>
<dbReference type="InterPro" id="IPR019734">
    <property type="entry name" value="TPR_rpt"/>
</dbReference>
<dbReference type="InterPro" id="IPR036890">
    <property type="entry name" value="HATPase_C_sf"/>
</dbReference>
<dbReference type="Proteomes" id="UP000292209">
    <property type="component" value="Unassembled WGS sequence"/>
</dbReference>
<proteinExistence type="predicted"/>
<evidence type="ECO:0000259" key="11">
    <source>
        <dbReference type="PROSITE" id="PS50109"/>
    </source>
</evidence>
<dbReference type="Gene3D" id="3.30.450.20">
    <property type="entry name" value="PAS domain"/>
    <property type="match status" value="1"/>
</dbReference>
<keyword evidence="3" id="KW-0597">Phosphoprotein</keyword>
<feature type="signal peptide" evidence="10">
    <location>
        <begin position="1"/>
        <end position="17"/>
    </location>
</feature>
<sequence length="593" mass="68839">MKYLYLIFFFMPQLMWAQNPTLDSLFAEKSKPHHDTVYSAIYNNIFIEYFEKDIDLALKYLDTAILFAEKAENVRRMGLLIKNKGVVLQRTGKTNLALKTYLQALNYAEAARDMQSMIRLFGNMASIYMSQNQLEQAEAYYQKILLNFEEMKDTVMYIKTLNNIGLIYKRQGNYKQAMDFFQRGLDLAEKKSEKLDKANILNNLGLSYLEQEEFKKAKSAFDQALEINLSLGSTYQESMNRLNLGKLYLLQKQYLEAVREGERVLSLAEKESFPEDEALANQLLYEVHKELGQAEKAMHYLERYVELQEKLLKETYSRDLAELQEEFNVVQKEQEITSLRQQEAVQAALLSKRNIQLTFGTVLLFLLIGLLLSALYLMKVRKKTSDELAKKNQRIETLIRELHHRVKNNLQIVNSLLSLQYNRVEDEGTKQAIMEGQSRLEAMALIHKNLYMEDDFSGLDMRQYMDFLTRSLAVSYGFPVDAVSNDIQLENPVFDLDQAVPLGLIVNELASNAFKYAFENKEYAQLMVEMKEKDNKVIFRMKDNGIGLPKEVQPEMSPSFGLKLVTTLIKQLNSKLETNNSQGLEYVFEFNRK</sequence>
<dbReference type="InterPro" id="IPR005467">
    <property type="entry name" value="His_kinase_dom"/>
</dbReference>
<dbReference type="AlphaFoldDB" id="A0A4Q7P7Z2"/>
<evidence type="ECO:0000313" key="13">
    <source>
        <dbReference type="Proteomes" id="UP000292209"/>
    </source>
</evidence>
<evidence type="ECO:0000256" key="1">
    <source>
        <dbReference type="ARBA" id="ARBA00000085"/>
    </source>
</evidence>
<accession>A0A4Q7P7Z2</accession>
<dbReference type="PROSITE" id="PS50005">
    <property type="entry name" value="TPR"/>
    <property type="match status" value="2"/>
</dbReference>
<dbReference type="Pfam" id="PF02518">
    <property type="entry name" value="HATPase_c"/>
    <property type="match status" value="1"/>
</dbReference>
<keyword evidence="13" id="KW-1185">Reference proteome</keyword>
<dbReference type="PROSITE" id="PS50109">
    <property type="entry name" value="HIS_KIN"/>
    <property type="match status" value="1"/>
</dbReference>
<feature type="repeat" description="TPR" evidence="8">
    <location>
        <begin position="158"/>
        <end position="191"/>
    </location>
</feature>
<keyword evidence="7" id="KW-0067">ATP-binding</keyword>
<reference evidence="12 13" key="1">
    <citation type="submission" date="2019-02" db="EMBL/GenBank/DDBJ databases">
        <title>Genomic Encyclopedia of Archaeal and Bacterial Type Strains, Phase II (KMG-II): from individual species to whole genera.</title>
        <authorList>
            <person name="Goeker M."/>
        </authorList>
    </citation>
    <scope>NUCLEOTIDE SEQUENCE [LARGE SCALE GENOMIC DNA]</scope>
    <source>
        <strain evidence="12 13">DSM 21411</strain>
    </source>
</reference>
<feature type="chain" id="PRO_5021009515" description="histidine kinase" evidence="10">
    <location>
        <begin position="18"/>
        <end position="593"/>
    </location>
</feature>
<evidence type="ECO:0000256" key="5">
    <source>
        <dbReference type="ARBA" id="ARBA00022741"/>
    </source>
</evidence>
<dbReference type="EC" id="2.7.13.3" evidence="2"/>
<keyword evidence="4" id="KW-0808">Transferase</keyword>
<dbReference type="RefSeq" id="WP_130274015.1">
    <property type="nucleotide sequence ID" value="NZ_SGXG01000001.1"/>
</dbReference>
<keyword evidence="8" id="KW-0802">TPR repeat</keyword>
<protein>
    <recommendedName>
        <fullName evidence="2">histidine kinase</fullName>
        <ecNumber evidence="2">2.7.13.3</ecNumber>
    </recommendedName>
</protein>
<name>A0A4Q7P7Z2_9BACT</name>
<evidence type="ECO:0000313" key="12">
    <source>
        <dbReference type="EMBL" id="RZS94812.1"/>
    </source>
</evidence>
<evidence type="ECO:0000256" key="6">
    <source>
        <dbReference type="ARBA" id="ARBA00022777"/>
    </source>
</evidence>
<evidence type="ECO:0000256" key="2">
    <source>
        <dbReference type="ARBA" id="ARBA00012438"/>
    </source>
</evidence>
<dbReference type="GO" id="GO:0005524">
    <property type="term" value="F:ATP binding"/>
    <property type="evidence" value="ECO:0007669"/>
    <property type="project" value="UniProtKB-KW"/>
</dbReference>
<dbReference type="EMBL" id="SGXG01000001">
    <property type="protein sequence ID" value="RZS94812.1"/>
    <property type="molecule type" value="Genomic_DNA"/>
</dbReference>
<evidence type="ECO:0000256" key="10">
    <source>
        <dbReference type="SAM" id="SignalP"/>
    </source>
</evidence>
<dbReference type="PROSITE" id="PS50293">
    <property type="entry name" value="TPR_REGION"/>
    <property type="match status" value="2"/>
</dbReference>
<evidence type="ECO:0000256" key="9">
    <source>
        <dbReference type="SAM" id="Phobius"/>
    </source>
</evidence>
<organism evidence="12 13">
    <name type="scientific">Cecembia calidifontis</name>
    <dbReference type="NCBI Taxonomy" id="1187080"/>
    <lineage>
        <taxon>Bacteria</taxon>
        <taxon>Pseudomonadati</taxon>
        <taxon>Bacteroidota</taxon>
        <taxon>Cytophagia</taxon>
        <taxon>Cytophagales</taxon>
        <taxon>Cyclobacteriaceae</taxon>
        <taxon>Cecembia</taxon>
    </lineage>
</organism>
<keyword evidence="6 12" id="KW-0418">Kinase</keyword>
<dbReference type="SUPFAM" id="SSF48452">
    <property type="entry name" value="TPR-like"/>
    <property type="match status" value="2"/>
</dbReference>
<dbReference type="Gene3D" id="3.30.565.10">
    <property type="entry name" value="Histidine kinase-like ATPase, C-terminal domain"/>
    <property type="match status" value="1"/>
</dbReference>
<evidence type="ECO:0000256" key="7">
    <source>
        <dbReference type="ARBA" id="ARBA00022840"/>
    </source>
</evidence>
<dbReference type="Pfam" id="PF07568">
    <property type="entry name" value="HisKA_2"/>
    <property type="match status" value="1"/>
</dbReference>
<dbReference type="Pfam" id="PF13181">
    <property type="entry name" value="TPR_8"/>
    <property type="match status" value="1"/>
</dbReference>
<dbReference type="InterPro" id="IPR011495">
    <property type="entry name" value="Sig_transdc_His_kin_sub2_dim/P"/>
</dbReference>
<evidence type="ECO:0000256" key="8">
    <source>
        <dbReference type="PROSITE-ProRule" id="PRU00339"/>
    </source>
</evidence>
<keyword evidence="9" id="KW-1133">Transmembrane helix</keyword>
<feature type="transmembrane region" description="Helical" evidence="9">
    <location>
        <begin position="357"/>
        <end position="378"/>
    </location>
</feature>
<keyword evidence="5" id="KW-0547">Nucleotide-binding</keyword>
<keyword evidence="10" id="KW-0732">Signal</keyword>
<keyword evidence="9" id="KW-0472">Membrane</keyword>
<dbReference type="PANTHER" id="PTHR41523">
    <property type="entry name" value="TWO-COMPONENT SYSTEM SENSOR PROTEIN"/>
    <property type="match status" value="1"/>
</dbReference>
<dbReference type="InterPro" id="IPR003594">
    <property type="entry name" value="HATPase_dom"/>
</dbReference>
<dbReference type="OrthoDB" id="9767435at2"/>
<evidence type="ECO:0000256" key="4">
    <source>
        <dbReference type="ARBA" id="ARBA00022679"/>
    </source>
</evidence>
<gene>
    <name evidence="12" type="ORF">BC751_0322</name>
</gene>
<dbReference type="Pfam" id="PF13424">
    <property type="entry name" value="TPR_12"/>
    <property type="match status" value="1"/>
</dbReference>
<evidence type="ECO:0000256" key="3">
    <source>
        <dbReference type="ARBA" id="ARBA00022553"/>
    </source>
</evidence>
<dbReference type="SMART" id="SM00028">
    <property type="entry name" value="TPR"/>
    <property type="match status" value="6"/>
</dbReference>
<comment type="caution">
    <text evidence="12">The sequence shown here is derived from an EMBL/GenBank/DDBJ whole genome shotgun (WGS) entry which is preliminary data.</text>
</comment>